<comment type="caution">
    <text evidence="2">The sequence shown here is derived from an EMBL/GenBank/DDBJ whole genome shotgun (WGS) entry which is preliminary data.</text>
</comment>
<evidence type="ECO:0000313" key="2">
    <source>
        <dbReference type="EMBL" id="KAF7676212.1"/>
    </source>
</evidence>
<sequence>MAGVCPYGVQLAFSEMNFSALPAASMWADTCPIDTQQFQGSANETLPSQTNDPLADLIHDVGLGLSNSSHIVVDIKAFMKSLGDRPFYSRSMLRHAAEQLIRARNGLNITLTDCYGATRVYPAEDISFYSQYFPLDFFLYYNGLHLLATPPPWQDSSCDDMLPISVGFRKQVEEPNNPRDRILLKFYMQQAEKLWQVSDVHHVLFNSLNSLKHTARITNIVCIGLGTLHMSGSRNANPAMQHIVASSIAQDLERVYKAEGFPVDTPITIIAQDPAYNELDRVILSELPVPIKTVSDPEGFLAINESSLVFSCYPEVPVKQLVADLSSEAPGGKGPAALFLNRNLIGKAHVDVNLVRYEREHPFRYADPLTRDYLRMLESYTQVFDGERLFGEDFYLFIPTLNTTHNETKHMPGYE</sequence>
<dbReference type="Pfam" id="PF07985">
    <property type="entry name" value="SRR1"/>
    <property type="match status" value="1"/>
</dbReference>
<protein>
    <recommendedName>
        <fullName evidence="1">SRR1-like domain-containing protein</fullName>
    </recommendedName>
</protein>
<dbReference type="RefSeq" id="XP_038786453.1">
    <property type="nucleotide sequence ID" value="XM_038930764.1"/>
</dbReference>
<dbReference type="GeneID" id="62203942"/>
<feature type="domain" description="SRR1-like" evidence="1">
    <location>
        <begin position="207"/>
        <end position="341"/>
    </location>
</feature>
<keyword evidence="3" id="KW-1185">Reference proteome</keyword>
<dbReference type="Proteomes" id="UP000596902">
    <property type="component" value="Unassembled WGS sequence"/>
</dbReference>
<name>A0A8H7B4H5_9PLEO</name>
<dbReference type="EMBL" id="JAAABM010000007">
    <property type="protein sequence ID" value="KAF7676212.1"/>
    <property type="molecule type" value="Genomic_DNA"/>
</dbReference>
<proteinExistence type="predicted"/>
<dbReference type="AlphaFoldDB" id="A0A8H7B4H5"/>
<evidence type="ECO:0000313" key="3">
    <source>
        <dbReference type="Proteomes" id="UP000596902"/>
    </source>
</evidence>
<reference evidence="2" key="2">
    <citation type="submission" date="2020-08" db="EMBL/GenBank/DDBJ databases">
        <title>Draft Genome Sequence of Cumin Blight Pathogen Alternaria burnsii.</title>
        <authorList>
            <person name="Feng Z."/>
        </authorList>
    </citation>
    <scope>NUCLEOTIDE SEQUENCE</scope>
    <source>
        <strain evidence="2">CBS107.38</strain>
    </source>
</reference>
<gene>
    <name evidence="2" type="ORF">GT037_005717</name>
</gene>
<dbReference type="PANTHER" id="PTHR42080">
    <property type="entry name" value="SRR1 DOMAIN-CONTAINING PROTEIN"/>
    <property type="match status" value="1"/>
</dbReference>
<organism evidence="2 3">
    <name type="scientific">Alternaria burnsii</name>
    <dbReference type="NCBI Taxonomy" id="1187904"/>
    <lineage>
        <taxon>Eukaryota</taxon>
        <taxon>Fungi</taxon>
        <taxon>Dikarya</taxon>
        <taxon>Ascomycota</taxon>
        <taxon>Pezizomycotina</taxon>
        <taxon>Dothideomycetes</taxon>
        <taxon>Pleosporomycetidae</taxon>
        <taxon>Pleosporales</taxon>
        <taxon>Pleosporineae</taxon>
        <taxon>Pleosporaceae</taxon>
        <taxon>Alternaria</taxon>
        <taxon>Alternaria sect. Alternaria</taxon>
    </lineage>
</organism>
<accession>A0A8H7B4H5</accession>
<dbReference type="PANTHER" id="PTHR42080:SF1">
    <property type="entry name" value="SRR1-LIKE DOMAIN-CONTAINING PROTEIN"/>
    <property type="match status" value="1"/>
</dbReference>
<evidence type="ECO:0000259" key="1">
    <source>
        <dbReference type="Pfam" id="PF07985"/>
    </source>
</evidence>
<reference evidence="2" key="1">
    <citation type="submission" date="2020-01" db="EMBL/GenBank/DDBJ databases">
        <authorList>
            <person name="Feng Z.H.Z."/>
        </authorList>
    </citation>
    <scope>NUCLEOTIDE SEQUENCE</scope>
    <source>
        <strain evidence="2">CBS107.38</strain>
    </source>
</reference>
<dbReference type="InterPro" id="IPR012942">
    <property type="entry name" value="SRR1-like"/>
</dbReference>